<dbReference type="Pfam" id="PF03081">
    <property type="entry name" value="Exo70_C"/>
    <property type="match status" value="1"/>
</dbReference>
<dbReference type="InterPro" id="IPR016159">
    <property type="entry name" value="Cullin_repeat-like_dom_sf"/>
</dbReference>
<keyword evidence="3" id="KW-0653">Protein transport</keyword>
<dbReference type="InterPro" id="IPR046364">
    <property type="entry name" value="Exo70_C"/>
</dbReference>
<dbReference type="Gene3D" id="1.20.1280.170">
    <property type="entry name" value="Exocyst complex component Exo70"/>
    <property type="match status" value="1"/>
</dbReference>
<sequence length="614" mass="70318">MGMNQNGENLGTKSESDGGDEKENPDEFSSENPGSKFDQVLKDVDRFLGKLDSCEIEFSRIDQLLEMFDSQIAIYENKEASGKFGLNVEENVSFFEALKRVLTIISKLGEFPSDSGATSCLNRAVSLHRRAMLLSENEFRALLENSKQAADVNTDRNEDDSKAEEEFLCFSPESVAIMNRIASTMMFAGYEAECCNAYSGLRVKALDAELSKLSFEDISVDDAEKMSWESLEVEIGNWINITKHCTNNLFPIERKLCDSVFSEHPSTAQRLFCELTRSLTTRLLNFLNALVLPREYSTEKLFKFLDIYEALRDLKNLEIDNYLPGKESMSETSRMQCRIGETVVSIFSQLENSIESDNAGRIPVAGGAVHPLTRYTTNYLKYACEYKDTLEQVFEKHDEMEGSTTEKVPENCTEKDDRCLPASPFALKLMKVMDLLDANIEMKSKLYRSPSLCYIFLMNNGRYILQKIKESEIYDMLGHSWSRKRTSDLRRYHKLYQRETWSNVLQTISHEGVQVHGKVSKTIVKERFKNFNALFDEILKTQSTWVVSDEQLKSELRVSISSVMIPAYRSFVARFQSHFDNSKQAGKFIKYQPEDIEELIEQLFEGNTTSLVKR</sequence>
<dbReference type="InterPro" id="IPR004140">
    <property type="entry name" value="Exo70"/>
</dbReference>
<reference evidence="6 7" key="1">
    <citation type="journal article" date="2024" name="G3 (Bethesda)">
        <title>Genome assembly of Hibiscus sabdariffa L. provides insights into metabolisms of medicinal natural products.</title>
        <authorList>
            <person name="Kim T."/>
        </authorList>
    </citation>
    <scope>NUCLEOTIDE SEQUENCE [LARGE SCALE GENOMIC DNA]</scope>
    <source>
        <strain evidence="6">TK-2024</strain>
        <tissue evidence="6">Old leaves</tissue>
    </source>
</reference>
<evidence type="ECO:0000256" key="4">
    <source>
        <dbReference type="SAM" id="MobiDB-lite"/>
    </source>
</evidence>
<dbReference type="SUPFAM" id="SSF74788">
    <property type="entry name" value="Cullin repeat-like"/>
    <property type="match status" value="1"/>
</dbReference>
<keyword evidence="3" id="KW-0268">Exocytosis</keyword>
<dbReference type="PANTHER" id="PTHR12542:SF127">
    <property type="entry name" value="EXOCYST COMPLEX COMPONENT EXO70C1"/>
    <property type="match status" value="1"/>
</dbReference>
<gene>
    <name evidence="6" type="ORF">V6N12_036138</name>
</gene>
<evidence type="ECO:0000256" key="2">
    <source>
        <dbReference type="ARBA" id="ARBA00022448"/>
    </source>
</evidence>
<evidence type="ECO:0000256" key="1">
    <source>
        <dbReference type="ARBA" id="ARBA00006756"/>
    </source>
</evidence>
<keyword evidence="7" id="KW-1185">Reference proteome</keyword>
<feature type="compositionally biased region" description="Polar residues" evidence="4">
    <location>
        <begin position="1"/>
        <end position="13"/>
    </location>
</feature>
<evidence type="ECO:0000259" key="5">
    <source>
        <dbReference type="Pfam" id="PF03081"/>
    </source>
</evidence>
<keyword evidence="2 3" id="KW-0813">Transport</keyword>
<evidence type="ECO:0000313" key="7">
    <source>
        <dbReference type="Proteomes" id="UP001472677"/>
    </source>
</evidence>
<evidence type="ECO:0000313" key="6">
    <source>
        <dbReference type="EMBL" id="KAK8564006.1"/>
    </source>
</evidence>
<feature type="domain" description="Exocyst complex subunit Exo70 C-terminal" evidence="5">
    <location>
        <begin position="237"/>
        <end position="601"/>
    </location>
</feature>
<comment type="caution">
    <text evidence="6">The sequence shown here is derived from an EMBL/GenBank/DDBJ whole genome shotgun (WGS) entry which is preliminary data.</text>
</comment>
<accession>A0ABR2EQ73</accession>
<organism evidence="6 7">
    <name type="scientific">Hibiscus sabdariffa</name>
    <name type="common">roselle</name>
    <dbReference type="NCBI Taxonomy" id="183260"/>
    <lineage>
        <taxon>Eukaryota</taxon>
        <taxon>Viridiplantae</taxon>
        <taxon>Streptophyta</taxon>
        <taxon>Embryophyta</taxon>
        <taxon>Tracheophyta</taxon>
        <taxon>Spermatophyta</taxon>
        <taxon>Magnoliopsida</taxon>
        <taxon>eudicotyledons</taxon>
        <taxon>Gunneridae</taxon>
        <taxon>Pentapetalae</taxon>
        <taxon>rosids</taxon>
        <taxon>malvids</taxon>
        <taxon>Malvales</taxon>
        <taxon>Malvaceae</taxon>
        <taxon>Malvoideae</taxon>
        <taxon>Hibiscus</taxon>
    </lineage>
</organism>
<protein>
    <recommendedName>
        <fullName evidence="3">Exocyst subunit Exo70 family protein</fullName>
    </recommendedName>
</protein>
<dbReference type="PANTHER" id="PTHR12542">
    <property type="entry name" value="EXOCYST COMPLEX PROTEIN EXO70"/>
    <property type="match status" value="1"/>
</dbReference>
<comment type="function">
    <text evidence="3">Component of the exocyst complex.</text>
</comment>
<dbReference type="Proteomes" id="UP001472677">
    <property type="component" value="Unassembled WGS sequence"/>
</dbReference>
<comment type="similarity">
    <text evidence="1 3">Belongs to the EXO70 family.</text>
</comment>
<proteinExistence type="inferred from homology"/>
<evidence type="ECO:0000256" key="3">
    <source>
        <dbReference type="RuleBase" id="RU365026"/>
    </source>
</evidence>
<dbReference type="EMBL" id="JBBPBM010000011">
    <property type="protein sequence ID" value="KAK8564006.1"/>
    <property type="molecule type" value="Genomic_DNA"/>
</dbReference>
<feature type="region of interest" description="Disordered" evidence="4">
    <location>
        <begin position="1"/>
        <end position="37"/>
    </location>
</feature>
<name>A0ABR2EQ73_9ROSI</name>